<dbReference type="AlphaFoldDB" id="A0A0D3KHA9"/>
<dbReference type="PaxDb" id="2903-EOD35144"/>
<keyword evidence="3" id="KW-0732">Signal</keyword>
<dbReference type="InterPro" id="IPR051091">
    <property type="entry name" value="O-Glucosyltr/Glycosyltrsf_90"/>
</dbReference>
<dbReference type="InterPro" id="IPR006598">
    <property type="entry name" value="CAP10"/>
</dbReference>
<accession>A0A0D3KHA9</accession>
<proteinExistence type="inferred from homology"/>
<sequence>MSAVALLLVAAAAAAAAGERALLAHAAAGKGCKVNTASESVDGPAGVAPGENGGIGCLDGASDKLQLCLQRANRSIWEGVLSNQRGNPTERPEWDGIDWTPVGKAGRFKTRHDVTERFPVGMRSYAEVIRWQMAPYANITSQMVDAAWSVAKQKTSARVTIRAGGMRVLNSGSDIGRRAQVLEILREVHRDSPLPDADLIILFSDLAPEQEWAPVQSGSELRRAPIFMASRRSEDSRILLLPDHTFPEFWDLIERNEHFLLSAEKDFSQRIPKMHFVGTRNTYRNSAWCLGAATANGSMMTGLLTEAIGFRGGVEKCDLPTWPERQGRSDACHYQYLLSPGGGTWPSYSNRFKNLFACGSVPVVTNTDWYEFFYPLLRPHHDFVPAENALGSLSRYVFPTAECLRQSPLIAKNIAANARQFVKQHLSKRAVKQYVRDLLVAYSKRMSIPRRGPNRVTKGAQ</sequence>
<evidence type="ECO:0000256" key="3">
    <source>
        <dbReference type="SAM" id="SignalP"/>
    </source>
</evidence>
<dbReference type="eggNOG" id="KOG2458">
    <property type="taxonomic scope" value="Eukaryota"/>
</dbReference>
<dbReference type="EnsemblProtists" id="EOD35144">
    <property type="protein sequence ID" value="EOD35144"/>
    <property type="gene ID" value="EMIHUDRAFT_227650"/>
</dbReference>
<protein>
    <recommendedName>
        <fullName evidence="4">Glycosyl transferase CAP10 domain-containing protein</fullName>
    </recommendedName>
</protein>
<dbReference type="GO" id="GO:0016740">
    <property type="term" value="F:transferase activity"/>
    <property type="evidence" value="ECO:0007669"/>
    <property type="project" value="UniProtKB-KW"/>
</dbReference>
<evidence type="ECO:0000313" key="6">
    <source>
        <dbReference type="Proteomes" id="UP000013827"/>
    </source>
</evidence>
<dbReference type="Pfam" id="PF05686">
    <property type="entry name" value="Glyco_transf_90"/>
    <property type="match status" value="1"/>
</dbReference>
<comment type="similarity">
    <text evidence="1">Belongs to the glycosyltransferase 90 family.</text>
</comment>
<evidence type="ECO:0000256" key="2">
    <source>
        <dbReference type="ARBA" id="ARBA00022679"/>
    </source>
</evidence>
<dbReference type="PANTHER" id="PTHR12203:SF35">
    <property type="entry name" value="PROTEIN O-GLUCOSYLTRANSFERASE 1"/>
    <property type="match status" value="1"/>
</dbReference>
<dbReference type="HOGENOM" id="CLU_593741_0_0_1"/>
<feature type="chain" id="PRO_5044291809" description="Glycosyl transferase CAP10 domain-containing protein" evidence="3">
    <location>
        <begin position="19"/>
        <end position="461"/>
    </location>
</feature>
<name>A0A0D3KHA9_EMIH1</name>
<dbReference type="STRING" id="2903.R1FP28"/>
<reference evidence="5" key="2">
    <citation type="submission" date="2024-10" db="UniProtKB">
        <authorList>
            <consortium name="EnsemblProtists"/>
        </authorList>
    </citation>
    <scope>IDENTIFICATION</scope>
</reference>
<feature type="signal peptide" evidence="3">
    <location>
        <begin position="1"/>
        <end position="18"/>
    </location>
</feature>
<dbReference type="PANTHER" id="PTHR12203">
    <property type="entry name" value="KDEL LYS-ASP-GLU-LEU CONTAINING - RELATED"/>
    <property type="match status" value="1"/>
</dbReference>
<keyword evidence="2" id="KW-0808">Transferase</keyword>
<feature type="domain" description="Glycosyl transferase CAP10" evidence="4">
    <location>
        <begin position="193"/>
        <end position="449"/>
    </location>
</feature>
<evidence type="ECO:0000259" key="4">
    <source>
        <dbReference type="SMART" id="SM00672"/>
    </source>
</evidence>
<dbReference type="SMART" id="SM00672">
    <property type="entry name" value="CAP10"/>
    <property type="match status" value="1"/>
</dbReference>
<dbReference type="GeneID" id="17280414"/>
<dbReference type="Proteomes" id="UP000013827">
    <property type="component" value="Unassembled WGS sequence"/>
</dbReference>
<evidence type="ECO:0000313" key="5">
    <source>
        <dbReference type="EnsemblProtists" id="EOD35144"/>
    </source>
</evidence>
<organism evidence="5 6">
    <name type="scientific">Emiliania huxleyi (strain CCMP1516)</name>
    <dbReference type="NCBI Taxonomy" id="280463"/>
    <lineage>
        <taxon>Eukaryota</taxon>
        <taxon>Haptista</taxon>
        <taxon>Haptophyta</taxon>
        <taxon>Prymnesiophyceae</taxon>
        <taxon>Isochrysidales</taxon>
        <taxon>Noelaerhabdaceae</taxon>
        <taxon>Emiliania</taxon>
    </lineage>
</organism>
<evidence type="ECO:0000256" key="1">
    <source>
        <dbReference type="ARBA" id="ARBA00010118"/>
    </source>
</evidence>
<dbReference type="RefSeq" id="XP_005787573.1">
    <property type="nucleotide sequence ID" value="XM_005787516.1"/>
</dbReference>
<dbReference type="KEGG" id="ehx:EMIHUDRAFT_227650"/>
<keyword evidence="6" id="KW-1185">Reference proteome</keyword>
<reference evidence="6" key="1">
    <citation type="journal article" date="2013" name="Nature">
        <title>Pan genome of the phytoplankton Emiliania underpins its global distribution.</title>
        <authorList>
            <person name="Read B.A."/>
            <person name="Kegel J."/>
            <person name="Klute M.J."/>
            <person name="Kuo A."/>
            <person name="Lefebvre S.C."/>
            <person name="Maumus F."/>
            <person name="Mayer C."/>
            <person name="Miller J."/>
            <person name="Monier A."/>
            <person name="Salamov A."/>
            <person name="Young J."/>
            <person name="Aguilar M."/>
            <person name="Claverie J.M."/>
            <person name="Frickenhaus S."/>
            <person name="Gonzalez K."/>
            <person name="Herman E.K."/>
            <person name="Lin Y.C."/>
            <person name="Napier J."/>
            <person name="Ogata H."/>
            <person name="Sarno A.F."/>
            <person name="Shmutz J."/>
            <person name="Schroeder D."/>
            <person name="de Vargas C."/>
            <person name="Verret F."/>
            <person name="von Dassow P."/>
            <person name="Valentin K."/>
            <person name="Van de Peer Y."/>
            <person name="Wheeler G."/>
            <person name="Dacks J.B."/>
            <person name="Delwiche C.F."/>
            <person name="Dyhrman S.T."/>
            <person name="Glockner G."/>
            <person name="John U."/>
            <person name="Richards T."/>
            <person name="Worden A.Z."/>
            <person name="Zhang X."/>
            <person name="Grigoriev I.V."/>
            <person name="Allen A.E."/>
            <person name="Bidle K."/>
            <person name="Borodovsky M."/>
            <person name="Bowler C."/>
            <person name="Brownlee C."/>
            <person name="Cock J.M."/>
            <person name="Elias M."/>
            <person name="Gladyshev V.N."/>
            <person name="Groth M."/>
            <person name="Guda C."/>
            <person name="Hadaegh A."/>
            <person name="Iglesias-Rodriguez M.D."/>
            <person name="Jenkins J."/>
            <person name="Jones B.M."/>
            <person name="Lawson T."/>
            <person name="Leese F."/>
            <person name="Lindquist E."/>
            <person name="Lobanov A."/>
            <person name="Lomsadze A."/>
            <person name="Malik S.B."/>
            <person name="Marsh M.E."/>
            <person name="Mackinder L."/>
            <person name="Mock T."/>
            <person name="Mueller-Roeber B."/>
            <person name="Pagarete A."/>
            <person name="Parker M."/>
            <person name="Probert I."/>
            <person name="Quesneville H."/>
            <person name="Raines C."/>
            <person name="Rensing S.A."/>
            <person name="Riano-Pachon D.M."/>
            <person name="Richier S."/>
            <person name="Rokitta S."/>
            <person name="Shiraiwa Y."/>
            <person name="Soanes D.M."/>
            <person name="van der Giezen M."/>
            <person name="Wahlund T.M."/>
            <person name="Williams B."/>
            <person name="Wilson W."/>
            <person name="Wolfe G."/>
            <person name="Wurch L.L."/>
        </authorList>
    </citation>
    <scope>NUCLEOTIDE SEQUENCE</scope>
</reference>